<gene>
    <name evidence="3" type="ORF">D0Y50_16485</name>
</gene>
<dbReference type="RefSeq" id="WP_117318043.1">
    <property type="nucleotide sequence ID" value="NZ_CP031769.1"/>
</dbReference>
<dbReference type="OrthoDB" id="8724845at2"/>
<dbReference type="InterPro" id="IPR032255">
    <property type="entry name" value="HBM"/>
</dbReference>
<protein>
    <submittedName>
        <fullName evidence="3">Chemotaxis protein</fullName>
    </submittedName>
</protein>
<sequence>MKFDSIKSRLLLMTLVCVIGMTMLVGSQHLFTQRLVVVHQQRDLLLRLGQDLLQLRRHEKDFLLRHQMDYYHRFNQRAGQFQLRLSQLKPLFESYNLSAEYSANLAQSMQNYQSLFNQLVKQQTKLGLTPNQGLLGSLAGIEQQLVEQVNTTNQIAPLHSLTQARLATRDFLLTRKPFFENQFTESLNALKQQSGYIQSTALQTRVAAYEHTFAQLSRAVSKMGETHNQGLRGQFRAQAHQMEANLKSIDDALQPLIQQQERQVRIYSISIALLTSIVLILLLIKSFATFHKAFSNFVMFFYRCKRQYQRIDTRQLGFAEFKSLAELANEMVESRRDMEQRLACANARLARERDPSLSGSSD</sequence>
<feature type="transmembrane region" description="Helical" evidence="1">
    <location>
        <begin position="264"/>
        <end position="284"/>
    </location>
</feature>
<reference evidence="3 4" key="1">
    <citation type="submission" date="2018-08" db="EMBL/GenBank/DDBJ databases">
        <title>Salinimonas sediminis sp. nov., a piezophilic bacterium isolated from a deep-sea sediment sample from the New Britain Trench.</title>
        <authorList>
            <person name="Cao J."/>
        </authorList>
    </citation>
    <scope>NUCLEOTIDE SEQUENCE [LARGE SCALE GENOMIC DNA]</scope>
    <source>
        <strain evidence="3 4">N102</strain>
    </source>
</reference>
<name>A0A346NQL2_9ALTE</name>
<evidence type="ECO:0000313" key="3">
    <source>
        <dbReference type="EMBL" id="AXR07819.1"/>
    </source>
</evidence>
<organism evidence="3 4">
    <name type="scientific">Salinimonas sediminis</name>
    <dbReference type="NCBI Taxonomy" id="2303538"/>
    <lineage>
        <taxon>Bacteria</taxon>
        <taxon>Pseudomonadati</taxon>
        <taxon>Pseudomonadota</taxon>
        <taxon>Gammaproteobacteria</taxon>
        <taxon>Alteromonadales</taxon>
        <taxon>Alteromonadaceae</taxon>
        <taxon>Alteromonas/Salinimonas group</taxon>
        <taxon>Salinimonas</taxon>
    </lineage>
</organism>
<accession>A0A346NQL2</accession>
<feature type="domain" description="HBM" evidence="2">
    <location>
        <begin position="29"/>
        <end position="262"/>
    </location>
</feature>
<evidence type="ECO:0000313" key="4">
    <source>
        <dbReference type="Proteomes" id="UP000262073"/>
    </source>
</evidence>
<dbReference type="AlphaFoldDB" id="A0A346NQL2"/>
<keyword evidence="4" id="KW-1185">Reference proteome</keyword>
<dbReference type="SMART" id="SM01358">
    <property type="entry name" value="HBM"/>
    <property type="match status" value="1"/>
</dbReference>
<dbReference type="EMBL" id="CP031769">
    <property type="protein sequence ID" value="AXR07819.1"/>
    <property type="molecule type" value="Genomic_DNA"/>
</dbReference>
<dbReference type="Proteomes" id="UP000262073">
    <property type="component" value="Chromosome"/>
</dbReference>
<evidence type="ECO:0000256" key="1">
    <source>
        <dbReference type="SAM" id="Phobius"/>
    </source>
</evidence>
<proteinExistence type="predicted"/>
<dbReference type="KEGG" id="salm:D0Y50_16485"/>
<keyword evidence="1" id="KW-0472">Membrane</keyword>
<evidence type="ECO:0000259" key="2">
    <source>
        <dbReference type="SMART" id="SM01358"/>
    </source>
</evidence>
<keyword evidence="1" id="KW-1133">Transmembrane helix</keyword>
<keyword evidence="1" id="KW-0812">Transmembrane</keyword>